<protein>
    <submittedName>
        <fullName evidence="2">Uncharacterized protein</fullName>
    </submittedName>
</protein>
<accession>A0AAN9Q731</accession>
<dbReference type="EMBL" id="JAYMYQ010000006">
    <property type="protein sequence ID" value="KAK7323929.1"/>
    <property type="molecule type" value="Genomic_DNA"/>
</dbReference>
<sequence>MFKHSTPLTFLRSNLGIRRHPSFHNMPKASVYNPGPQSTLLESSKTNISASELQNLGIDAPFSGINCLQWAKLIENASASEPNTDSAALTAVKNRQGAYQIQTSKERVLNRIKQRKNEANFTAQEKGVESATSDKVEVQSLNKEIEKLHQFCDIITSSSSIAHSALHSSSAFAQPLEIVSASTFIFCNFNLFLHLFSFVYLYISLSSLSTFVVNALLTSNLLFASLFWTEKWLLTLMLVQVLLLLLATLLLVVALELLYVCRLLPQPSVHHTTGANLSVNSSFHSGGRQPCSHFGRPVAQSHNLKLFIPTDDHQGLLNKLEYLYINHLVVDVEVEKVDGVVEAISAALGVN</sequence>
<reference evidence="2 3" key="1">
    <citation type="submission" date="2024-01" db="EMBL/GenBank/DDBJ databases">
        <title>The genomes of 5 underutilized Papilionoideae crops provide insights into root nodulation and disease resistanc.</title>
        <authorList>
            <person name="Jiang F."/>
        </authorList>
    </citation>
    <scope>NUCLEOTIDE SEQUENCE [LARGE SCALE GENOMIC DNA]</scope>
    <source>
        <strain evidence="2">LVBAO_FW01</strain>
        <tissue evidence="2">Leaves</tissue>
    </source>
</reference>
<keyword evidence="1" id="KW-0812">Transmembrane</keyword>
<comment type="caution">
    <text evidence="2">The sequence shown here is derived from an EMBL/GenBank/DDBJ whole genome shotgun (WGS) entry which is preliminary data.</text>
</comment>
<gene>
    <name evidence="2" type="ORF">VNO77_27431</name>
</gene>
<keyword evidence="1" id="KW-1133">Transmembrane helix</keyword>
<keyword evidence="1" id="KW-0472">Membrane</keyword>
<evidence type="ECO:0000256" key="1">
    <source>
        <dbReference type="SAM" id="Phobius"/>
    </source>
</evidence>
<keyword evidence="3" id="KW-1185">Reference proteome</keyword>
<feature type="transmembrane region" description="Helical" evidence="1">
    <location>
        <begin position="178"/>
        <end position="203"/>
    </location>
</feature>
<name>A0AAN9Q731_CANGL</name>
<dbReference type="AlphaFoldDB" id="A0AAN9Q731"/>
<organism evidence="2 3">
    <name type="scientific">Canavalia gladiata</name>
    <name type="common">Sword bean</name>
    <name type="synonym">Dolichos gladiatus</name>
    <dbReference type="NCBI Taxonomy" id="3824"/>
    <lineage>
        <taxon>Eukaryota</taxon>
        <taxon>Viridiplantae</taxon>
        <taxon>Streptophyta</taxon>
        <taxon>Embryophyta</taxon>
        <taxon>Tracheophyta</taxon>
        <taxon>Spermatophyta</taxon>
        <taxon>Magnoliopsida</taxon>
        <taxon>eudicotyledons</taxon>
        <taxon>Gunneridae</taxon>
        <taxon>Pentapetalae</taxon>
        <taxon>rosids</taxon>
        <taxon>fabids</taxon>
        <taxon>Fabales</taxon>
        <taxon>Fabaceae</taxon>
        <taxon>Papilionoideae</taxon>
        <taxon>50 kb inversion clade</taxon>
        <taxon>NPAAA clade</taxon>
        <taxon>indigoferoid/millettioid clade</taxon>
        <taxon>Phaseoleae</taxon>
        <taxon>Canavalia</taxon>
    </lineage>
</organism>
<evidence type="ECO:0000313" key="3">
    <source>
        <dbReference type="Proteomes" id="UP001367508"/>
    </source>
</evidence>
<dbReference type="Proteomes" id="UP001367508">
    <property type="component" value="Unassembled WGS sequence"/>
</dbReference>
<evidence type="ECO:0000313" key="2">
    <source>
        <dbReference type="EMBL" id="KAK7323929.1"/>
    </source>
</evidence>
<feature type="transmembrane region" description="Helical" evidence="1">
    <location>
        <begin position="234"/>
        <end position="260"/>
    </location>
</feature>
<proteinExistence type="predicted"/>